<evidence type="ECO:0000256" key="9">
    <source>
        <dbReference type="ARBA" id="ARBA00023146"/>
    </source>
</evidence>
<dbReference type="Gene3D" id="3.30.930.10">
    <property type="entry name" value="Bira Bifunctional Protein, Domain 2"/>
    <property type="match status" value="1"/>
</dbReference>
<evidence type="ECO:0000256" key="1">
    <source>
        <dbReference type="ARBA" id="ARBA00008226"/>
    </source>
</evidence>
<dbReference type="EC" id="6.1.1.7" evidence="2"/>
<dbReference type="Gene3D" id="3.30.980.10">
    <property type="entry name" value="Threonyl-trna Synthetase, Chain A, domain 2"/>
    <property type="match status" value="1"/>
</dbReference>
<dbReference type="InterPro" id="IPR018163">
    <property type="entry name" value="Thr/Ala-tRNA-synth_IIc_edit"/>
</dbReference>
<evidence type="ECO:0000256" key="11">
    <source>
        <dbReference type="SAM" id="MobiDB-lite"/>
    </source>
</evidence>
<feature type="compositionally biased region" description="Polar residues" evidence="11">
    <location>
        <begin position="138"/>
        <end position="150"/>
    </location>
</feature>
<protein>
    <recommendedName>
        <fullName evidence="2">alanine--tRNA ligase</fullName>
        <ecNumber evidence="2">6.1.1.7</ecNumber>
    </recommendedName>
</protein>
<dbReference type="Gene3D" id="3.10.310.40">
    <property type="match status" value="1"/>
</dbReference>
<keyword evidence="7" id="KW-0694">RNA-binding</keyword>
<dbReference type="InterPro" id="IPR018164">
    <property type="entry name" value="Ala-tRNA-synth_IIc_N"/>
</dbReference>
<evidence type="ECO:0000313" key="14">
    <source>
        <dbReference type="Proteomes" id="UP000824890"/>
    </source>
</evidence>
<dbReference type="InterPro" id="IPR003156">
    <property type="entry name" value="DHHA1_dom"/>
</dbReference>
<dbReference type="Proteomes" id="UP000824890">
    <property type="component" value="Unassembled WGS sequence"/>
</dbReference>
<feature type="domain" description="Alanyl-transfer RNA synthetases family profile" evidence="12">
    <location>
        <begin position="7"/>
        <end position="1034"/>
    </location>
</feature>
<sequence length="1229" mass="135823">MIIAHMELVLQLQLQGRDDPTPSSIYDVPFIDNRGPEFKNDRESDGSLKPLPAKHVDTGMGFERLTFVLQNKMSNYDTDVFMPIFDDIQKLEKLKRVLIGLFPLVAVNATGARPYSGKVGVEDVDRSGVEDAVHPSAVSPSHDSRGQSAFTPLRRRRSSSSPASGLFIPSLLICCFAGPFFLCSARHSGPTPMEPPRPVSVLTPPVSPLRPSPCSSREALRYSVAGSDEQTDSVILLLDPSPFVVLSFLSRVNLFSVRSLKSNPRSMVTEDFVRSLKSSLISMVKEGFPFHTSPAKNILIEWYVSNPALRALISLQDLLGTAKILVEERIVAILLLRFINFYVSWPTTTLSHTGRGEMALTSIPCSLVSTPYMEPEKIFVPIVSAPFSLNNMLFQTYEIHLVFLESIVGRSPDAPFLRLQCMVIDCLRKAMPVIISTEPKTVTMSLLKEYFRTGVYGSTLLDQATLMEYYYLLFDQACKQASTSHNCLKYASWSQGLLPYAPLILNLLSSKSWLFSVAVCNCSQNLRGYFNVDHSDYNLFSPGTVSWIQVKCLYGSFYSLNTSIVFFVVVSFCFRLPVEFSSGCNRLSSFVTKKRVVADHIRTLSFAIADGSRPGNEGREYVLRRILRRAVRYGKEILKAEEGFFNGLVSSVIRVMGDTFTELKEHEKKITEIIKEEEASFCKTLAKGIEKFQKAGQAVQGNTLSGEDAFVLWDTFGFPLDLTQVLRSFVVISKGMRFFITFILGFQLMAEERGLLVDVDGFNKAMEEARERSRSAQNKQADGSIVMDADATSKLHKAGVLATDDSFKYTWVKDHESEVKAIYTGSAFLESSAAGDNVGLVLTSSSFYAEQGGQALFFILVISQKKLELYLWEIKLFARYRSASYSVCLSHQRIWYYLNCLDIRFLCVGKPVDPEDLRKIEAIVNKQIKDELDVFSKESVLSEAKRIKGLRAVFGEVYPDPVRVVSIGRRVEDLLADPENDEWSSLSSEFCGGTHITNTREAKAFALLSEEGIAKGIRRVTAVTTECAFDAMNVASSLEKEVEDASKAEGSALEKKVAALKSRVDSAIMPAAKKADIRAKIALLQNEVRKAQKKIAEQNLKISVKVATEAAESAASDGKTFCIIQLDVGLDAAAVREAVSKVMEKKGMSIMVFSTDETTNKAVVCAGVPDKSDKFKQLDVTEWLTTALGPLKGRCGKGKSGLASGQGTDASQVNAALDLAASFASLKLN</sequence>
<accession>A0ABQ7YWU6</accession>
<keyword evidence="8" id="KW-0648">Protein biosynthesis</keyword>
<feature type="region of interest" description="Disordered" evidence="11">
    <location>
        <begin position="132"/>
        <end position="163"/>
    </location>
</feature>
<keyword evidence="14" id="KW-1185">Reference proteome</keyword>
<evidence type="ECO:0000256" key="3">
    <source>
        <dbReference type="ARBA" id="ARBA00022555"/>
    </source>
</evidence>
<evidence type="ECO:0000256" key="7">
    <source>
        <dbReference type="ARBA" id="ARBA00022884"/>
    </source>
</evidence>
<dbReference type="Pfam" id="PF07973">
    <property type="entry name" value="tRNA_SAD"/>
    <property type="match status" value="1"/>
</dbReference>
<dbReference type="PROSITE" id="PS50860">
    <property type="entry name" value="AA_TRNA_LIGASE_II_ALA"/>
    <property type="match status" value="1"/>
</dbReference>
<evidence type="ECO:0000256" key="10">
    <source>
        <dbReference type="SAM" id="Coils"/>
    </source>
</evidence>
<keyword evidence="10" id="KW-0175">Coiled coil</keyword>
<evidence type="ECO:0000256" key="5">
    <source>
        <dbReference type="ARBA" id="ARBA00022741"/>
    </source>
</evidence>
<keyword evidence="4" id="KW-0436">Ligase</keyword>
<evidence type="ECO:0000256" key="2">
    <source>
        <dbReference type="ARBA" id="ARBA00013168"/>
    </source>
</evidence>
<dbReference type="InterPro" id="IPR018162">
    <property type="entry name" value="Ala-tRNA-ligase_IIc_anticod-bd"/>
</dbReference>
<dbReference type="InterPro" id="IPR012947">
    <property type="entry name" value="tRNA_SAD"/>
</dbReference>
<dbReference type="SUPFAM" id="SSF55186">
    <property type="entry name" value="ThrRS/AlaRS common domain"/>
    <property type="match status" value="1"/>
</dbReference>
<dbReference type="Pfam" id="PF01411">
    <property type="entry name" value="tRNA-synt_2c"/>
    <property type="match status" value="3"/>
</dbReference>
<keyword evidence="6" id="KW-0067">ATP-binding</keyword>
<reference evidence="13 14" key="1">
    <citation type="submission" date="2021-05" db="EMBL/GenBank/DDBJ databases">
        <title>Genome Assembly of Synthetic Allotetraploid Brassica napus Reveals Homoeologous Exchanges between Subgenomes.</title>
        <authorList>
            <person name="Davis J.T."/>
        </authorList>
    </citation>
    <scope>NUCLEOTIDE SEQUENCE [LARGE SCALE GENOMIC DNA]</scope>
    <source>
        <strain evidence="14">cv. Da-Ae</strain>
        <tissue evidence="13">Seedling</tissue>
    </source>
</reference>
<comment type="caution">
    <text evidence="13">The sequence shown here is derived from an EMBL/GenBank/DDBJ whole genome shotgun (WGS) entry which is preliminary data.</text>
</comment>
<feature type="region of interest" description="Disordered" evidence="11">
    <location>
        <begin position="192"/>
        <end position="214"/>
    </location>
</feature>
<keyword evidence="3" id="KW-0820">tRNA-binding</keyword>
<dbReference type="SUPFAM" id="SSF101353">
    <property type="entry name" value="Putative anticodon-binding domain of alanyl-tRNA synthetase (AlaRS)"/>
    <property type="match status" value="1"/>
</dbReference>
<keyword evidence="5" id="KW-0547">Nucleotide-binding</keyword>
<name>A0ABQ7YWU6_BRANA</name>
<dbReference type="PANTHER" id="PTHR11777:SF35">
    <property type="entry name" value="ALANINE--TRNA LIGASE"/>
    <property type="match status" value="1"/>
</dbReference>
<dbReference type="InterPro" id="IPR050058">
    <property type="entry name" value="Ala-tRNA_ligase"/>
</dbReference>
<evidence type="ECO:0000256" key="4">
    <source>
        <dbReference type="ARBA" id="ARBA00022598"/>
    </source>
</evidence>
<evidence type="ECO:0000313" key="13">
    <source>
        <dbReference type="EMBL" id="KAH0872390.1"/>
    </source>
</evidence>
<dbReference type="EMBL" id="JAGKQM010000016">
    <property type="protein sequence ID" value="KAH0872390.1"/>
    <property type="molecule type" value="Genomic_DNA"/>
</dbReference>
<dbReference type="InterPro" id="IPR045864">
    <property type="entry name" value="aa-tRNA-synth_II/BPL/LPL"/>
</dbReference>
<proteinExistence type="inferred from homology"/>
<comment type="similarity">
    <text evidence="1">Belongs to the class-II aminoacyl-tRNA synthetase family.</text>
</comment>
<dbReference type="PANTHER" id="PTHR11777">
    <property type="entry name" value="ALANYL-TRNA SYNTHETASE"/>
    <property type="match status" value="1"/>
</dbReference>
<evidence type="ECO:0000256" key="8">
    <source>
        <dbReference type="ARBA" id="ARBA00022917"/>
    </source>
</evidence>
<dbReference type="SUPFAM" id="SSF55681">
    <property type="entry name" value="Class II aaRS and biotin synthetases"/>
    <property type="match status" value="1"/>
</dbReference>
<keyword evidence="9" id="KW-0030">Aminoacyl-tRNA synthetase</keyword>
<dbReference type="SMART" id="SM00863">
    <property type="entry name" value="tRNA_SAD"/>
    <property type="match status" value="1"/>
</dbReference>
<organism evidence="13 14">
    <name type="scientific">Brassica napus</name>
    <name type="common">Rape</name>
    <dbReference type="NCBI Taxonomy" id="3708"/>
    <lineage>
        <taxon>Eukaryota</taxon>
        <taxon>Viridiplantae</taxon>
        <taxon>Streptophyta</taxon>
        <taxon>Embryophyta</taxon>
        <taxon>Tracheophyta</taxon>
        <taxon>Spermatophyta</taxon>
        <taxon>Magnoliopsida</taxon>
        <taxon>eudicotyledons</taxon>
        <taxon>Gunneridae</taxon>
        <taxon>Pentapetalae</taxon>
        <taxon>rosids</taxon>
        <taxon>malvids</taxon>
        <taxon>Brassicales</taxon>
        <taxon>Brassicaceae</taxon>
        <taxon>Brassiceae</taxon>
        <taxon>Brassica</taxon>
    </lineage>
</organism>
<evidence type="ECO:0000256" key="6">
    <source>
        <dbReference type="ARBA" id="ARBA00022840"/>
    </source>
</evidence>
<dbReference type="InterPro" id="IPR018165">
    <property type="entry name" value="Ala-tRNA-synth_IIc_core"/>
</dbReference>
<evidence type="ECO:0000259" key="12">
    <source>
        <dbReference type="PROSITE" id="PS50860"/>
    </source>
</evidence>
<gene>
    <name evidence="13" type="ORF">HID58_069752</name>
</gene>
<feature type="coiled-coil region" evidence="10">
    <location>
        <begin position="1074"/>
        <end position="1101"/>
    </location>
</feature>
<dbReference type="Pfam" id="PF02272">
    <property type="entry name" value="DHHA1"/>
    <property type="match status" value="1"/>
</dbReference>